<dbReference type="OrthoDB" id="3534992at2"/>
<dbReference type="AlphaFoldDB" id="A0A5B7SKA2"/>
<dbReference type="RefSeq" id="WP_138851241.1">
    <property type="nucleotide sequence ID" value="NZ_CP040710.1"/>
</dbReference>
<feature type="chain" id="PRO_5022785520" evidence="1">
    <location>
        <begin position="23"/>
        <end position="619"/>
    </location>
</feature>
<keyword evidence="3" id="KW-1185">Reference proteome</keyword>
<reference evidence="2 3" key="1">
    <citation type="submission" date="2019-05" db="EMBL/GenBank/DDBJ databases">
        <title>Genome sequencing of F202Z8.</title>
        <authorList>
            <person name="Kwon Y.M."/>
        </authorList>
    </citation>
    <scope>NUCLEOTIDE SEQUENCE [LARGE SCALE GENOMIC DNA]</scope>
    <source>
        <strain evidence="2 3">F202Z8</strain>
    </source>
</reference>
<evidence type="ECO:0000256" key="1">
    <source>
        <dbReference type="SAM" id="SignalP"/>
    </source>
</evidence>
<accession>A0A5B7SKA2</accession>
<organism evidence="2 3">
    <name type="scientific">Aggregatimonas sangjinii</name>
    <dbReference type="NCBI Taxonomy" id="2583587"/>
    <lineage>
        <taxon>Bacteria</taxon>
        <taxon>Pseudomonadati</taxon>
        <taxon>Bacteroidota</taxon>
        <taxon>Flavobacteriia</taxon>
        <taxon>Flavobacteriales</taxon>
        <taxon>Flavobacteriaceae</taxon>
        <taxon>Aggregatimonas</taxon>
    </lineage>
</organism>
<protein>
    <submittedName>
        <fullName evidence="2">Uncharacterized protein</fullName>
    </submittedName>
</protein>
<evidence type="ECO:0000313" key="2">
    <source>
        <dbReference type="EMBL" id="QCW98886.1"/>
    </source>
</evidence>
<gene>
    <name evidence="2" type="ORF">FGM00_01645</name>
</gene>
<keyword evidence="1" id="KW-0732">Signal</keyword>
<dbReference type="KEGG" id="asag:FGM00_01645"/>
<dbReference type="EMBL" id="CP040710">
    <property type="protein sequence ID" value="QCW98886.1"/>
    <property type="molecule type" value="Genomic_DNA"/>
</dbReference>
<sequence>MKTTLKYLFCFIVAMLVMSLTSCTKEIDTIIEEESEALSAITLVKLNAIDEFSGPCSKKFDFEGEIKADGPMTVTYTWLRSDGAIAPETTLVFDEAGVKTVNTSWTLGESGNSYEGYWQQLKVISPKEMLSNKSVFNLHCDDDVVNISAMATILGEVEYTGECPKKFNFEAEITVDAPVTLVYTWLRSDSATSPENTIEFEEAGTKTVTSSWTLGGSGNSYENYWKQLKVIAPQVVLSERATFDVYCEEDEVTVTAAATVLGDDTFSGECPKRFDFEGVITVDGPTTVTYTWLRSDGATAPEQTLEFAEAGSQTVTTYWMLGGSGNSYEGYWEQLRVITPQEVLSERATFDLYCGEDEVAITTSATVLGDDDVSGECPHRFEFEGIITANGPTTVTYTWLRSDGATAPVETLEFTEAGSQTVNTSWTLGGSGSRYDDFWQQLRVITPQEILSERAVFDLDCDGPTTIDFSNYVGASRTLSEGALAAEGIESIRTEISGTYCADAVPAMLATGSYGAPISFLSTSRHGQLNSCNGVPLEFTFAEPVRRVIIEFYGAAVDYTLTAYTAGDLVLGSTTGTATPYDYSAPSTVLWEEGSPWISRITFGHTTALTQIRSITFEH</sequence>
<name>A0A5B7SKA2_9FLAO</name>
<feature type="signal peptide" evidence="1">
    <location>
        <begin position="1"/>
        <end position="22"/>
    </location>
</feature>
<proteinExistence type="predicted"/>
<evidence type="ECO:0000313" key="3">
    <source>
        <dbReference type="Proteomes" id="UP000310017"/>
    </source>
</evidence>
<dbReference type="Proteomes" id="UP000310017">
    <property type="component" value="Chromosome"/>
</dbReference>
<dbReference type="PROSITE" id="PS51257">
    <property type="entry name" value="PROKAR_LIPOPROTEIN"/>
    <property type="match status" value="1"/>
</dbReference>